<name>A0AAV9W841_9PEZI</name>
<comment type="caution">
    <text evidence="2">The sequence shown here is derived from an EMBL/GenBank/DDBJ whole genome shotgun (WGS) entry which is preliminary data.</text>
</comment>
<sequence length="348" mass="38601">MLQPFLGKPRNPFGVRPKSVQRALVLTSSLLDLVHAEIPLEDGNPSFEGSSVTIRPWANTLGFSKQTAIWSLIVPDPDPAMLKYIKYIQLGVKTTGQEYDAAIRVDTTTIVPGSDGPTRELKLTRLYDKSVELFSLLQSNCRFLSFNTHNNKPDKRFEILYEIETVGENWQQASYEEKEFFACWPSIPPDPTQIQASKSSADTSVFPRLFGRGDIPGLECHQVWLYLTYYGYNYNFKKAESDDSDDGSRNDNDYGSEFALIEEALNHLDDEESGSETSGTDQVLTPLGPGETLLSGPEVDPDADTPLMDRFEDENNFGIADLQDPAIIDEGGEGLGSVQGGSFFSKAL</sequence>
<keyword evidence="3" id="KW-1185">Reference proteome</keyword>
<feature type="region of interest" description="Disordered" evidence="1">
    <location>
        <begin position="269"/>
        <end position="309"/>
    </location>
</feature>
<reference evidence="2 3" key="1">
    <citation type="submission" date="2023-08" db="EMBL/GenBank/DDBJ databases">
        <authorList>
            <person name="Palmer J.M."/>
        </authorList>
    </citation>
    <scope>NUCLEOTIDE SEQUENCE [LARGE SCALE GENOMIC DNA]</scope>
    <source>
        <strain evidence="2 3">TWF481</strain>
    </source>
</reference>
<evidence type="ECO:0000313" key="3">
    <source>
        <dbReference type="Proteomes" id="UP001370758"/>
    </source>
</evidence>
<accession>A0AAV9W841</accession>
<protein>
    <submittedName>
        <fullName evidence="2">Uncharacterized protein</fullName>
    </submittedName>
</protein>
<dbReference type="Proteomes" id="UP001370758">
    <property type="component" value="Unassembled WGS sequence"/>
</dbReference>
<gene>
    <name evidence="2" type="ORF">TWF481_008410</name>
</gene>
<dbReference type="EMBL" id="JAVHJL010000005">
    <property type="protein sequence ID" value="KAK6503390.1"/>
    <property type="molecule type" value="Genomic_DNA"/>
</dbReference>
<evidence type="ECO:0000256" key="1">
    <source>
        <dbReference type="SAM" id="MobiDB-lite"/>
    </source>
</evidence>
<organism evidence="2 3">
    <name type="scientific">Arthrobotrys musiformis</name>
    <dbReference type="NCBI Taxonomy" id="47236"/>
    <lineage>
        <taxon>Eukaryota</taxon>
        <taxon>Fungi</taxon>
        <taxon>Dikarya</taxon>
        <taxon>Ascomycota</taxon>
        <taxon>Pezizomycotina</taxon>
        <taxon>Orbiliomycetes</taxon>
        <taxon>Orbiliales</taxon>
        <taxon>Orbiliaceae</taxon>
        <taxon>Arthrobotrys</taxon>
    </lineage>
</organism>
<evidence type="ECO:0000313" key="2">
    <source>
        <dbReference type="EMBL" id="KAK6503390.1"/>
    </source>
</evidence>
<proteinExistence type="predicted"/>
<dbReference type="AlphaFoldDB" id="A0AAV9W841"/>